<keyword evidence="5 8" id="KW-0812">Transmembrane</keyword>
<reference evidence="9 10" key="1">
    <citation type="submission" date="2018-04" db="EMBL/GenBank/DDBJ databases">
        <title>Pararhodobacter oceanense sp. nov., isolated from marine intertidal sediment.</title>
        <authorList>
            <person name="Wang X.-L."/>
            <person name="Du Z.-J."/>
        </authorList>
    </citation>
    <scope>NUCLEOTIDE SEQUENCE [LARGE SCALE GENOMIC DNA]</scope>
    <source>
        <strain evidence="9 10">AM505</strain>
    </source>
</reference>
<comment type="caution">
    <text evidence="9">The sequence shown here is derived from an EMBL/GenBank/DDBJ whole genome shotgun (WGS) entry which is preliminary data.</text>
</comment>
<protein>
    <submittedName>
        <fullName evidence="9">TIGR01620 family protein</fullName>
    </submittedName>
</protein>
<feature type="transmembrane region" description="Helical" evidence="8">
    <location>
        <begin position="87"/>
        <end position="108"/>
    </location>
</feature>
<evidence type="ECO:0000256" key="7">
    <source>
        <dbReference type="ARBA" id="ARBA00023136"/>
    </source>
</evidence>
<evidence type="ECO:0000256" key="5">
    <source>
        <dbReference type="ARBA" id="ARBA00022692"/>
    </source>
</evidence>
<dbReference type="GO" id="GO:0005886">
    <property type="term" value="C:plasma membrane"/>
    <property type="evidence" value="ECO:0007669"/>
    <property type="project" value="UniProtKB-SubCell"/>
</dbReference>
<dbReference type="Pfam" id="PF05128">
    <property type="entry name" value="DUF697"/>
    <property type="match status" value="1"/>
</dbReference>
<evidence type="ECO:0000256" key="8">
    <source>
        <dbReference type="SAM" id="Phobius"/>
    </source>
</evidence>
<keyword evidence="6 8" id="KW-1133">Transmembrane helix</keyword>
<keyword evidence="3" id="KW-1003">Cell membrane</keyword>
<dbReference type="Proteomes" id="UP000245911">
    <property type="component" value="Unassembled WGS sequence"/>
</dbReference>
<evidence type="ECO:0000256" key="2">
    <source>
        <dbReference type="ARBA" id="ARBA00008255"/>
    </source>
</evidence>
<dbReference type="InterPro" id="IPR021147">
    <property type="entry name" value="DUF697"/>
</dbReference>
<dbReference type="PANTHER" id="PTHR39342">
    <property type="entry name" value="UPF0283 MEMBRANE PROTEIN YCJF"/>
    <property type="match status" value="1"/>
</dbReference>
<evidence type="ECO:0000256" key="6">
    <source>
        <dbReference type="ARBA" id="ARBA00022989"/>
    </source>
</evidence>
<proteinExistence type="inferred from homology"/>
<gene>
    <name evidence="9" type="ORF">DDE20_06140</name>
</gene>
<dbReference type="InterPro" id="IPR006507">
    <property type="entry name" value="UPF0283"/>
</dbReference>
<accession>A0A2T8HW74</accession>
<evidence type="ECO:0000313" key="9">
    <source>
        <dbReference type="EMBL" id="PVH29691.1"/>
    </source>
</evidence>
<dbReference type="PANTHER" id="PTHR39342:SF1">
    <property type="entry name" value="UPF0283 MEMBRANE PROTEIN YCJF"/>
    <property type="match status" value="1"/>
</dbReference>
<keyword evidence="4" id="KW-0997">Cell inner membrane</keyword>
<evidence type="ECO:0000256" key="3">
    <source>
        <dbReference type="ARBA" id="ARBA00022475"/>
    </source>
</evidence>
<organism evidence="9 10">
    <name type="scientific">Pararhodobacter oceanensis</name>
    <dbReference type="NCBI Taxonomy" id="2172121"/>
    <lineage>
        <taxon>Bacteria</taxon>
        <taxon>Pseudomonadati</taxon>
        <taxon>Pseudomonadota</taxon>
        <taxon>Alphaproteobacteria</taxon>
        <taxon>Rhodobacterales</taxon>
        <taxon>Paracoccaceae</taxon>
        <taxon>Pararhodobacter</taxon>
    </lineage>
</organism>
<dbReference type="EMBL" id="QDKM01000002">
    <property type="protein sequence ID" value="PVH29691.1"/>
    <property type="molecule type" value="Genomic_DNA"/>
</dbReference>
<comment type="similarity">
    <text evidence="2">Belongs to the UPF0283 family.</text>
</comment>
<dbReference type="NCBIfam" id="TIGR01620">
    <property type="entry name" value="hyp_HI0043"/>
    <property type="match status" value="1"/>
</dbReference>
<keyword evidence="10" id="KW-1185">Reference proteome</keyword>
<keyword evidence="7 8" id="KW-0472">Membrane</keyword>
<evidence type="ECO:0000256" key="4">
    <source>
        <dbReference type="ARBA" id="ARBA00022519"/>
    </source>
</evidence>
<dbReference type="OrthoDB" id="9816060at2"/>
<dbReference type="RefSeq" id="WP_116557579.1">
    <property type="nucleotide sequence ID" value="NZ_QDKM01000002.1"/>
</dbReference>
<evidence type="ECO:0000256" key="1">
    <source>
        <dbReference type="ARBA" id="ARBA00004429"/>
    </source>
</evidence>
<sequence>MSRDAGKAGASGPVMIELDEPAPDIAAAPEIPDPEGAAMQAAMGYMARPAGGGVGRWIWGAAASLLTLVLGVAAYDFAADLIARMPVLGWLAAAMSLVLALTLLVFALREVIGLRRLRRLDRLRARAEAALAEGDLGEARAVAQALAALYGAQGPDPDEALDAEAALEGVEAALLIPIDARVEAEIEAAARQVALATALIPLAFADVAAALAANLRMIRRIATLYGGRPGSFGNWRLLRTVALHLMATGLVAVGDDVIGSLAGGGVMSKISRRFGEGVVNGALTARVGVAAMEICRPMPFRMGRRPSVSALTARALRGLFSRA</sequence>
<comment type="subcellular location">
    <subcellularLocation>
        <location evidence="1">Cell inner membrane</location>
        <topology evidence="1">Multi-pass membrane protein</topology>
    </subcellularLocation>
</comment>
<dbReference type="AlphaFoldDB" id="A0A2T8HW74"/>
<feature type="transmembrane region" description="Helical" evidence="8">
    <location>
        <begin position="57"/>
        <end position="75"/>
    </location>
</feature>
<evidence type="ECO:0000313" key="10">
    <source>
        <dbReference type="Proteomes" id="UP000245911"/>
    </source>
</evidence>
<name>A0A2T8HW74_9RHOB</name>